<dbReference type="RefSeq" id="WP_254761305.1">
    <property type="nucleotide sequence ID" value="NZ_JANCLT010000027.1"/>
</dbReference>
<evidence type="ECO:0000256" key="1">
    <source>
        <dbReference type="ARBA" id="ARBA00005395"/>
    </source>
</evidence>
<reference evidence="7" key="1">
    <citation type="submission" date="2022-07" db="EMBL/GenBank/DDBJ databases">
        <authorList>
            <person name="Li W.-J."/>
            <person name="Deng Q.-Q."/>
        </authorList>
    </citation>
    <scope>NUCLEOTIDE SEQUENCE</scope>
    <source>
        <strain evidence="7">SYSU M60031</strain>
    </source>
</reference>
<dbReference type="SUPFAM" id="SSF55729">
    <property type="entry name" value="Acyl-CoA N-acyltransferases (Nat)"/>
    <property type="match status" value="1"/>
</dbReference>
<dbReference type="PANTHER" id="PTHR43420">
    <property type="entry name" value="ACETYLTRANSFERASE"/>
    <property type="match status" value="1"/>
</dbReference>
<name>A0AA41XEE3_9BACI</name>
<dbReference type="NCBIfam" id="TIGR01575">
    <property type="entry name" value="rimI"/>
    <property type="match status" value="1"/>
</dbReference>
<evidence type="ECO:0000259" key="6">
    <source>
        <dbReference type="PROSITE" id="PS51186"/>
    </source>
</evidence>
<keyword evidence="3 7" id="KW-0808">Transferase</keyword>
<dbReference type="PROSITE" id="PS51186">
    <property type="entry name" value="GNAT"/>
    <property type="match status" value="1"/>
</dbReference>
<sequence length="149" mass="16971">MNAAVAFREMEYQDIEQIMEIEKASFAIPWTAEAFERELSMNEYARYVVMEEDGAIIGYCGMWLVLDECHITNIAVLPAFRGKGLGELLLTEALRQAREAGARTATLEVRVSNTTAQGLYRKLGFLNGGIRKRYYTDNYEDALVMWVNL</sequence>
<keyword evidence="7" id="KW-0689">Ribosomal protein</keyword>
<evidence type="ECO:0000256" key="5">
    <source>
        <dbReference type="RuleBase" id="RU363094"/>
    </source>
</evidence>
<keyword evidence="7" id="KW-0687">Ribonucleoprotein</keyword>
<dbReference type="EC" id="2.3.1.266" evidence="5"/>
<dbReference type="AlphaFoldDB" id="A0AA41XEE3"/>
<dbReference type="EMBL" id="JANCLT010000027">
    <property type="protein sequence ID" value="MCP8971378.1"/>
    <property type="molecule type" value="Genomic_DNA"/>
</dbReference>
<proteinExistence type="inferred from homology"/>
<evidence type="ECO:0000256" key="2">
    <source>
        <dbReference type="ARBA" id="ARBA00022490"/>
    </source>
</evidence>
<comment type="subcellular location">
    <subcellularLocation>
        <location evidence="5">Cytoplasm</location>
    </subcellularLocation>
</comment>
<comment type="catalytic activity">
    <reaction evidence="5">
        <text>N-terminal L-alanyl-[ribosomal protein bS18] + acetyl-CoA = N-terminal N(alpha)-acetyl-L-alanyl-[ribosomal protein bS18] + CoA + H(+)</text>
        <dbReference type="Rhea" id="RHEA:43756"/>
        <dbReference type="Rhea" id="RHEA-COMP:10676"/>
        <dbReference type="Rhea" id="RHEA-COMP:10677"/>
        <dbReference type="ChEBI" id="CHEBI:15378"/>
        <dbReference type="ChEBI" id="CHEBI:57287"/>
        <dbReference type="ChEBI" id="CHEBI:57288"/>
        <dbReference type="ChEBI" id="CHEBI:64718"/>
        <dbReference type="ChEBI" id="CHEBI:83683"/>
        <dbReference type="EC" id="2.3.1.266"/>
    </reaction>
</comment>
<comment type="similarity">
    <text evidence="1 5">Belongs to the acetyltransferase family. RimI subfamily.</text>
</comment>
<accession>A0AA41XEE3</accession>
<evidence type="ECO:0000313" key="8">
    <source>
        <dbReference type="Proteomes" id="UP001156102"/>
    </source>
</evidence>
<dbReference type="InterPro" id="IPR016181">
    <property type="entry name" value="Acyl_CoA_acyltransferase"/>
</dbReference>
<dbReference type="Gene3D" id="3.40.630.30">
    <property type="match status" value="1"/>
</dbReference>
<keyword evidence="8" id="KW-1185">Reference proteome</keyword>
<dbReference type="CDD" id="cd04301">
    <property type="entry name" value="NAT_SF"/>
    <property type="match status" value="1"/>
</dbReference>
<gene>
    <name evidence="7" type="primary">rimI</name>
    <name evidence="7" type="ORF">NK662_22950</name>
</gene>
<comment type="function">
    <text evidence="5">Acetylates the N-terminal alanine of ribosomal protein bS18.</text>
</comment>
<dbReference type="PANTHER" id="PTHR43420:SF44">
    <property type="entry name" value="ACETYLTRANSFERASE YPEA"/>
    <property type="match status" value="1"/>
</dbReference>
<dbReference type="GO" id="GO:0008999">
    <property type="term" value="F:protein-N-terminal-alanine acetyltransferase activity"/>
    <property type="evidence" value="ECO:0007669"/>
    <property type="project" value="UniProtKB-EC"/>
</dbReference>
<dbReference type="GO" id="GO:0005840">
    <property type="term" value="C:ribosome"/>
    <property type="evidence" value="ECO:0007669"/>
    <property type="project" value="UniProtKB-KW"/>
</dbReference>
<dbReference type="Pfam" id="PF00583">
    <property type="entry name" value="Acetyltransf_1"/>
    <property type="match status" value="1"/>
</dbReference>
<dbReference type="InterPro" id="IPR050680">
    <property type="entry name" value="YpeA/RimI_acetyltransf"/>
</dbReference>
<feature type="domain" description="N-acetyltransferase" evidence="6">
    <location>
        <begin position="5"/>
        <end position="149"/>
    </location>
</feature>
<dbReference type="GO" id="GO:0005737">
    <property type="term" value="C:cytoplasm"/>
    <property type="evidence" value="ECO:0007669"/>
    <property type="project" value="UniProtKB-SubCell"/>
</dbReference>
<organism evidence="7 8">
    <name type="scientific">Ectobacillus ponti</name>
    <dbReference type="NCBI Taxonomy" id="2961894"/>
    <lineage>
        <taxon>Bacteria</taxon>
        <taxon>Bacillati</taxon>
        <taxon>Bacillota</taxon>
        <taxon>Bacilli</taxon>
        <taxon>Bacillales</taxon>
        <taxon>Bacillaceae</taxon>
        <taxon>Ectobacillus</taxon>
    </lineage>
</organism>
<evidence type="ECO:0000256" key="4">
    <source>
        <dbReference type="ARBA" id="ARBA00023315"/>
    </source>
</evidence>
<protein>
    <recommendedName>
        <fullName evidence="5">[Ribosomal protein bS18]-alanine N-acetyltransferase</fullName>
        <ecNumber evidence="5">2.3.1.266</ecNumber>
    </recommendedName>
</protein>
<dbReference type="Proteomes" id="UP001156102">
    <property type="component" value="Unassembled WGS sequence"/>
</dbReference>
<keyword evidence="2 5" id="KW-0963">Cytoplasm</keyword>
<evidence type="ECO:0000256" key="3">
    <source>
        <dbReference type="ARBA" id="ARBA00022679"/>
    </source>
</evidence>
<dbReference type="InterPro" id="IPR006464">
    <property type="entry name" value="AcTrfase_RimI/Ard1"/>
</dbReference>
<comment type="caution">
    <text evidence="7">The sequence shown here is derived from an EMBL/GenBank/DDBJ whole genome shotgun (WGS) entry which is preliminary data.</text>
</comment>
<keyword evidence="4 7" id="KW-0012">Acyltransferase</keyword>
<dbReference type="InterPro" id="IPR000182">
    <property type="entry name" value="GNAT_dom"/>
</dbReference>
<evidence type="ECO:0000313" key="7">
    <source>
        <dbReference type="EMBL" id="MCP8971378.1"/>
    </source>
</evidence>